<keyword evidence="5" id="KW-1185">Reference proteome</keyword>
<dbReference type="Gene3D" id="2.130.10.10">
    <property type="entry name" value="YVTN repeat-like/Quinoprotein amine dehydrogenase"/>
    <property type="match status" value="1"/>
</dbReference>
<organism evidence="4 5">
    <name type="scientific">Manihot esculenta</name>
    <name type="common">Cassava</name>
    <name type="synonym">Jatropha manihot</name>
    <dbReference type="NCBI Taxonomy" id="3983"/>
    <lineage>
        <taxon>Eukaryota</taxon>
        <taxon>Viridiplantae</taxon>
        <taxon>Streptophyta</taxon>
        <taxon>Embryophyta</taxon>
        <taxon>Tracheophyta</taxon>
        <taxon>Spermatophyta</taxon>
        <taxon>Magnoliopsida</taxon>
        <taxon>eudicotyledons</taxon>
        <taxon>Gunneridae</taxon>
        <taxon>Pentapetalae</taxon>
        <taxon>rosids</taxon>
        <taxon>fabids</taxon>
        <taxon>Malpighiales</taxon>
        <taxon>Euphorbiaceae</taxon>
        <taxon>Crotonoideae</taxon>
        <taxon>Manihoteae</taxon>
        <taxon>Manihot</taxon>
    </lineage>
</organism>
<dbReference type="AlphaFoldDB" id="A0A2C9WHQ0"/>
<dbReference type="Proteomes" id="UP000091857">
    <property type="component" value="Chromosome 1"/>
</dbReference>
<dbReference type="PROSITE" id="PS50082">
    <property type="entry name" value="WD_REPEATS_2"/>
    <property type="match status" value="3"/>
</dbReference>
<accession>A0A2C9WHQ0</accession>
<reference evidence="5" key="1">
    <citation type="journal article" date="2016" name="Nat. Biotechnol.">
        <title>Sequencing wild and cultivated cassava and related species reveals extensive interspecific hybridization and genetic diversity.</title>
        <authorList>
            <person name="Bredeson J.V."/>
            <person name="Lyons J.B."/>
            <person name="Prochnik S.E."/>
            <person name="Wu G.A."/>
            <person name="Ha C.M."/>
            <person name="Edsinger-Gonzales E."/>
            <person name="Grimwood J."/>
            <person name="Schmutz J."/>
            <person name="Rabbi I.Y."/>
            <person name="Egesi C."/>
            <person name="Nauluvula P."/>
            <person name="Lebot V."/>
            <person name="Ndunguru J."/>
            <person name="Mkamilo G."/>
            <person name="Bart R.S."/>
            <person name="Setter T.L."/>
            <person name="Gleadow R.M."/>
            <person name="Kulakow P."/>
            <person name="Ferguson M.E."/>
            <person name="Rounsley S."/>
            <person name="Rokhsar D.S."/>
        </authorList>
    </citation>
    <scope>NUCLEOTIDE SEQUENCE [LARGE SCALE GENOMIC DNA]</scope>
    <source>
        <strain evidence="5">cv. AM560-2</strain>
    </source>
</reference>
<gene>
    <name evidence="4" type="ORF">MANES_01G039500v8</name>
</gene>
<dbReference type="InterPro" id="IPR015943">
    <property type="entry name" value="WD40/YVTN_repeat-like_dom_sf"/>
</dbReference>
<evidence type="ECO:0000313" key="5">
    <source>
        <dbReference type="Proteomes" id="UP000091857"/>
    </source>
</evidence>
<dbReference type="InterPro" id="IPR020472">
    <property type="entry name" value="WD40_PAC1"/>
</dbReference>
<keyword evidence="1 3" id="KW-0853">WD repeat</keyword>
<keyword evidence="2" id="KW-0677">Repeat</keyword>
<dbReference type="Pfam" id="PF00400">
    <property type="entry name" value="WD40"/>
    <property type="match status" value="4"/>
</dbReference>
<feature type="repeat" description="WD" evidence="3">
    <location>
        <begin position="409"/>
        <end position="441"/>
    </location>
</feature>
<name>A0A2C9WHQ0_MANES</name>
<comment type="caution">
    <text evidence="4">The sequence shown here is derived from an EMBL/GenBank/DDBJ whole genome shotgun (WGS) entry which is preliminary data.</text>
</comment>
<dbReference type="EMBL" id="CM004387">
    <property type="protein sequence ID" value="OAY59543.1"/>
    <property type="molecule type" value="Genomic_DNA"/>
</dbReference>
<evidence type="ECO:0000256" key="1">
    <source>
        <dbReference type="ARBA" id="ARBA00022574"/>
    </source>
</evidence>
<feature type="repeat" description="WD" evidence="3">
    <location>
        <begin position="265"/>
        <end position="306"/>
    </location>
</feature>
<dbReference type="PRINTS" id="PR00320">
    <property type="entry name" value="GPROTEINBRPT"/>
</dbReference>
<dbReference type="InterPro" id="IPR036322">
    <property type="entry name" value="WD40_repeat_dom_sf"/>
</dbReference>
<proteinExistence type="predicted"/>
<dbReference type="InterPro" id="IPR040324">
    <property type="entry name" value="WDR44/Dgr2"/>
</dbReference>
<protein>
    <submittedName>
        <fullName evidence="4">Uncharacterized protein</fullName>
    </submittedName>
</protein>
<evidence type="ECO:0000256" key="2">
    <source>
        <dbReference type="ARBA" id="ARBA00022737"/>
    </source>
</evidence>
<dbReference type="Gramene" id="Manes.01G039500.1.v8.1">
    <property type="protein sequence ID" value="Manes.01G039500.1.v8.1.CDS"/>
    <property type="gene ID" value="Manes.01G039500.v8.1"/>
</dbReference>
<dbReference type="OrthoDB" id="408728at2759"/>
<evidence type="ECO:0000313" key="4">
    <source>
        <dbReference type="EMBL" id="OAY59543.1"/>
    </source>
</evidence>
<evidence type="ECO:0000256" key="3">
    <source>
        <dbReference type="PROSITE-ProRule" id="PRU00221"/>
    </source>
</evidence>
<dbReference type="PANTHER" id="PTHR14221:SF57">
    <property type="entry name" value="TRANSDUCIN_WD40 REPEAT-LIKE SUPERFAMILY PROTEIN"/>
    <property type="match status" value="1"/>
</dbReference>
<dbReference type="SMART" id="SM00320">
    <property type="entry name" value="WD40"/>
    <property type="match status" value="7"/>
</dbReference>
<dbReference type="STRING" id="3983.A0A2C9WHQ0"/>
<sequence>MGSTQRIMGSLIEEEHRFFDAYDDIASISDGKSDVIQTFDSHSTSDDSIPSSPPYEVWMRSPISVVERRSKFLNWMRVGLDQSGNENLIAVHNVEGETDRIRESSGAVLRKSVFEDEFCSTRSTMSCWSNDSSNLIEELGSKADFICREGSSGGGIVCNDEVSFEHSLTAEESENTSRSSSSFKQLIQKEVEEPSTPMGTPRSAKKRWLSLLRSIACVVDKQREAEKLRHDGVDSLLEYRVQRVKVRQCGKRTKELSALYKGQDIQAHEGSILTMKFSPDGQYLASAGEDRIVRVWKVLEDERSNELDIPEIDPSCIYFTVNQLSELKPLFTDKEKTAKLRNLRKTSDSACVIFPPKIFRILEKPLHEFRGHNREILDLSWSKDHHLLSASEDKSVRLWRVGTDHCLRVFSHSNYVTCVQFNPVNNNYFMSGSIDGKVRIWAIPSCQVVDWTDIKEIVTAVCYHPNGQGGIVGSIGGNCHFYNMSDSHLQLDAQISLHGKKKSPCKRITSFQFFPQDSTKVMVTCADSQVRILQGLNVIGKYRGLKNAANQISACFTSDGKHIISACEDSNIYVWSCVNQEEHVPAQAKSTRSCERFSTNASVAIPWCGFQHGNSENGGGFYVSNDDPPEAVPFSSPAGFSLSQEYFLEPFPKGSATWPEETLPSSSPLSTSSAMHKSQYKFLKASCQSAATSHAWGLVIVTAGWDGRIRSFHNYGLPVYV</sequence>
<dbReference type="SUPFAM" id="SSF50978">
    <property type="entry name" value="WD40 repeat-like"/>
    <property type="match status" value="1"/>
</dbReference>
<feature type="repeat" description="WD" evidence="3">
    <location>
        <begin position="369"/>
        <end position="409"/>
    </location>
</feature>
<dbReference type="InterPro" id="IPR001680">
    <property type="entry name" value="WD40_rpt"/>
</dbReference>
<dbReference type="PROSITE" id="PS50294">
    <property type="entry name" value="WD_REPEATS_REGION"/>
    <property type="match status" value="3"/>
</dbReference>
<dbReference type="PANTHER" id="PTHR14221">
    <property type="entry name" value="WD REPEAT DOMAIN 44"/>
    <property type="match status" value="1"/>
</dbReference>